<dbReference type="Gene3D" id="1.20.1250.20">
    <property type="entry name" value="MFS general substrate transporter like domains"/>
    <property type="match status" value="2"/>
</dbReference>
<proteinExistence type="predicted"/>
<dbReference type="AlphaFoldDB" id="A0A177FK25"/>
<evidence type="ECO:0000256" key="1">
    <source>
        <dbReference type="ARBA" id="ARBA00004141"/>
    </source>
</evidence>
<dbReference type="InterPro" id="IPR005829">
    <property type="entry name" value="Sugar_transporter_CS"/>
</dbReference>
<dbReference type="OrthoDB" id="4139357at2759"/>
<feature type="domain" description="Major facilitator superfamily (MFS) profile" evidence="7">
    <location>
        <begin position="62"/>
        <end position="534"/>
    </location>
</feature>
<comment type="caution">
    <text evidence="8">The sequence shown here is derived from an EMBL/GenBank/DDBJ whole genome shotgun (WGS) entry which is preliminary data.</text>
</comment>
<feature type="transmembrane region" description="Helical" evidence="6">
    <location>
        <begin position="60"/>
        <end position="84"/>
    </location>
</feature>
<dbReference type="EMBL" id="LVKK01000006">
    <property type="protein sequence ID" value="OAG44056.1"/>
    <property type="molecule type" value="Genomic_DNA"/>
</dbReference>
<feature type="compositionally biased region" description="Basic and acidic residues" evidence="5">
    <location>
        <begin position="34"/>
        <end position="43"/>
    </location>
</feature>
<organism evidence="8 9">
    <name type="scientific">Fonsecaea monophora</name>
    <dbReference type="NCBI Taxonomy" id="254056"/>
    <lineage>
        <taxon>Eukaryota</taxon>
        <taxon>Fungi</taxon>
        <taxon>Dikarya</taxon>
        <taxon>Ascomycota</taxon>
        <taxon>Pezizomycotina</taxon>
        <taxon>Eurotiomycetes</taxon>
        <taxon>Chaetothyriomycetidae</taxon>
        <taxon>Chaetothyriales</taxon>
        <taxon>Herpotrichiellaceae</taxon>
        <taxon>Fonsecaea</taxon>
    </lineage>
</organism>
<feature type="transmembrane region" description="Helical" evidence="6">
    <location>
        <begin position="309"/>
        <end position="328"/>
    </location>
</feature>
<dbReference type="Proteomes" id="UP000077002">
    <property type="component" value="Unassembled WGS sequence"/>
</dbReference>
<dbReference type="PROSITE" id="PS50850">
    <property type="entry name" value="MFS"/>
    <property type="match status" value="1"/>
</dbReference>
<comment type="subcellular location">
    <subcellularLocation>
        <location evidence="1">Membrane</location>
        <topology evidence="1">Multi-pass membrane protein</topology>
    </subcellularLocation>
</comment>
<accession>A0A177FK25</accession>
<gene>
    <name evidence="8" type="ORF">AYO21_01513</name>
</gene>
<feature type="transmembrane region" description="Helical" evidence="6">
    <location>
        <begin position="481"/>
        <end position="499"/>
    </location>
</feature>
<feature type="compositionally biased region" description="Basic and acidic residues" evidence="5">
    <location>
        <begin position="1"/>
        <end position="13"/>
    </location>
</feature>
<evidence type="ECO:0000256" key="4">
    <source>
        <dbReference type="ARBA" id="ARBA00023136"/>
    </source>
</evidence>
<dbReference type="GO" id="GO:0005886">
    <property type="term" value="C:plasma membrane"/>
    <property type="evidence" value="ECO:0007669"/>
    <property type="project" value="TreeGrafter"/>
</dbReference>
<keyword evidence="2 6" id="KW-0812">Transmembrane</keyword>
<dbReference type="SUPFAM" id="SSF103473">
    <property type="entry name" value="MFS general substrate transporter"/>
    <property type="match status" value="1"/>
</dbReference>
<dbReference type="GO" id="GO:0022857">
    <property type="term" value="F:transmembrane transporter activity"/>
    <property type="evidence" value="ECO:0007669"/>
    <property type="project" value="InterPro"/>
</dbReference>
<evidence type="ECO:0000313" key="9">
    <source>
        <dbReference type="Proteomes" id="UP000077002"/>
    </source>
</evidence>
<feature type="region of interest" description="Disordered" evidence="5">
    <location>
        <begin position="1"/>
        <end position="43"/>
    </location>
</feature>
<dbReference type="Pfam" id="PF07690">
    <property type="entry name" value="MFS_1"/>
    <property type="match status" value="1"/>
</dbReference>
<protein>
    <recommendedName>
        <fullName evidence="7">Major facilitator superfamily (MFS) profile domain-containing protein</fullName>
    </recommendedName>
</protein>
<dbReference type="PROSITE" id="PS00216">
    <property type="entry name" value="SUGAR_TRANSPORT_1"/>
    <property type="match status" value="1"/>
</dbReference>
<dbReference type="PANTHER" id="PTHR23501:SF195">
    <property type="entry name" value="PEP5"/>
    <property type="match status" value="1"/>
</dbReference>
<sequence length="626" mass="68140">MDPKSHQANHENEVFDDTSPFEANHNLEKPPSSQDDKQEHLEHAGDGDARADFCFTTSKALAISGLAVAFLADAFALVLSSQMAARINQIYGPNRFYILTGSIIPIVATPAAPVVGYISDIFGRRRFLLAGVLLAAIGNVTTANVNGIDQIFGTEIITCIGILFKQVVIASLAEIVPRSSRPFAFGCLWASSAPAQAFGPIIARTCPECGHVGSLTGHQTSTAASITLHQSWRVAFWIPFALNLLALVLIFFWYHPLDQHVKEKGKTRWQQLLSLDWIGCSLIAFGAQLALVGAAFGLFIYPWGNAKTLGPLVVGIVMIVSIIPFEYFMRLRLPYPMYPRSIFRQFRRYTLFLAPSLLCALVASSTSVIWPQQVQLLYTKDTLKAGWFASAPQITGVFLAPIYGRVLQRLGRYSNWLMMGLCVLLTLFAALQAIVSEGSLAASTVLACLVNASYSGLLVGFTSVFQFVPHHYLGTSVMTHFFLRAIGNFAGSLVYSLVLTNKLKDYVVSEVAIPLAHLGVDPSLIPVVLEALTTGAATNPVLSKLSPQALQIAILGVKTAFIKSFKIVYYSTLSFGLVSTILIAFTTDSGPQLQPIVDIRIVEGGHFNVKYDTGKGTIIDDRPWVS</sequence>
<dbReference type="InterPro" id="IPR036259">
    <property type="entry name" value="MFS_trans_sf"/>
</dbReference>
<feature type="transmembrane region" description="Helical" evidence="6">
    <location>
        <begin position="127"/>
        <end position="145"/>
    </location>
</feature>
<feature type="transmembrane region" description="Helical" evidence="6">
    <location>
        <begin position="349"/>
        <end position="370"/>
    </location>
</feature>
<keyword evidence="3 6" id="KW-1133">Transmembrane helix</keyword>
<dbReference type="GeneID" id="34596691"/>
<dbReference type="RefSeq" id="XP_022516008.1">
    <property type="nucleotide sequence ID" value="XM_022651495.1"/>
</dbReference>
<reference evidence="8 9" key="1">
    <citation type="submission" date="2016-03" db="EMBL/GenBank/DDBJ databases">
        <title>Draft genome sequence of the Fonsecaea monophora CBS 269.37.</title>
        <authorList>
            <person name="Bombassaro A."/>
            <person name="Vinicius W.A."/>
            <person name="De Hoog S."/>
            <person name="Sun J."/>
            <person name="Souza E.M."/>
            <person name="Raittz R.T."/>
            <person name="Costa F."/>
            <person name="Leao A.C."/>
            <person name="Tadra-Sfeir M.Z."/>
            <person name="Baura V."/>
            <person name="Balsanelli E."/>
            <person name="Pedrosa F.O."/>
            <person name="Moreno L.F."/>
            <person name="Steffens M.B."/>
            <person name="Xi L."/>
            <person name="Bocca A.L."/>
            <person name="Felipe M.S."/>
            <person name="Teixeira M."/>
            <person name="Telles Filho F.Q."/>
            <person name="Azevedo C.M."/>
            <person name="Gomes R."/>
            <person name="Vicente V.A."/>
        </authorList>
    </citation>
    <scope>NUCLEOTIDE SEQUENCE [LARGE SCALE GENOMIC DNA]</scope>
    <source>
        <strain evidence="8 9">CBS 269.37</strain>
    </source>
</reference>
<dbReference type="InterPro" id="IPR011701">
    <property type="entry name" value="MFS"/>
</dbReference>
<feature type="transmembrane region" description="Helical" evidence="6">
    <location>
        <begin position="567"/>
        <end position="585"/>
    </location>
</feature>
<dbReference type="PANTHER" id="PTHR23501">
    <property type="entry name" value="MAJOR FACILITATOR SUPERFAMILY"/>
    <property type="match status" value="1"/>
</dbReference>
<evidence type="ECO:0000256" key="6">
    <source>
        <dbReference type="SAM" id="Phobius"/>
    </source>
</evidence>
<keyword evidence="9" id="KW-1185">Reference proteome</keyword>
<feature type="transmembrane region" description="Helical" evidence="6">
    <location>
        <begin position="234"/>
        <end position="254"/>
    </location>
</feature>
<keyword evidence="4 6" id="KW-0472">Membrane</keyword>
<dbReference type="InterPro" id="IPR020846">
    <property type="entry name" value="MFS_dom"/>
</dbReference>
<evidence type="ECO:0000256" key="5">
    <source>
        <dbReference type="SAM" id="MobiDB-lite"/>
    </source>
</evidence>
<evidence type="ECO:0000256" key="2">
    <source>
        <dbReference type="ARBA" id="ARBA00022692"/>
    </source>
</evidence>
<name>A0A177FK25_9EURO</name>
<evidence type="ECO:0000313" key="8">
    <source>
        <dbReference type="EMBL" id="OAG44056.1"/>
    </source>
</evidence>
<evidence type="ECO:0000256" key="3">
    <source>
        <dbReference type="ARBA" id="ARBA00022989"/>
    </source>
</evidence>
<evidence type="ECO:0000259" key="7">
    <source>
        <dbReference type="PROSITE" id="PS50850"/>
    </source>
</evidence>
<feature type="transmembrane region" description="Helical" evidence="6">
    <location>
        <begin position="275"/>
        <end position="303"/>
    </location>
</feature>
<feature type="transmembrane region" description="Helical" evidence="6">
    <location>
        <begin position="96"/>
        <end position="115"/>
    </location>
</feature>
<feature type="transmembrane region" description="Helical" evidence="6">
    <location>
        <begin position="416"/>
        <end position="435"/>
    </location>
</feature>
<feature type="transmembrane region" description="Helical" evidence="6">
    <location>
        <begin position="385"/>
        <end position="404"/>
    </location>
</feature>